<sequence length="279" mass="32168">MLLKKRNRLPSPFKFGRRPDFITGQEVRLRRARDGRLRRRDGQIDSIDLETGIVTIRQGEKLIQVPVHLCSPGTRFPIKLPVDVLAKMGSFLSAKRSLRAACVSSTWHLALGIYEPEDNWRNRIFRRWPPPPSASITTSEQKWISIYRERILAEKELRKKALAHLKTRNFSMRLCAWPSCLKRLDSRRAALAHHAQHPGCWGNHDFSYDDLLFLKAQTNFLRTKYIRQLRTISNTASSFSSSDTHHLLAHAKLKYFRCRALAKAAAAHLRTSTSSVTKF</sequence>
<protein>
    <submittedName>
        <fullName evidence="1">Uncharacterized protein</fullName>
    </submittedName>
</protein>
<gene>
    <name evidence="1" type="ORF">ALAG00032_LOCUS14560</name>
</gene>
<evidence type="ECO:0000313" key="1">
    <source>
        <dbReference type="EMBL" id="CAE0373758.1"/>
    </source>
</evidence>
<proteinExistence type="predicted"/>
<name>A0A7S3K584_9STRA</name>
<accession>A0A7S3K584</accession>
<reference evidence="1" key="1">
    <citation type="submission" date="2021-01" db="EMBL/GenBank/DDBJ databases">
        <authorList>
            <person name="Corre E."/>
            <person name="Pelletier E."/>
            <person name="Niang G."/>
            <person name="Scheremetjew M."/>
            <person name="Finn R."/>
            <person name="Kale V."/>
            <person name="Holt S."/>
            <person name="Cochrane G."/>
            <person name="Meng A."/>
            <person name="Brown T."/>
            <person name="Cohen L."/>
        </authorList>
    </citation>
    <scope>NUCLEOTIDE SEQUENCE</scope>
    <source>
        <strain evidence="1">CCMP1510</strain>
    </source>
</reference>
<dbReference type="SUPFAM" id="SSF81383">
    <property type="entry name" value="F-box domain"/>
    <property type="match status" value="1"/>
</dbReference>
<dbReference type="InterPro" id="IPR036047">
    <property type="entry name" value="F-box-like_dom_sf"/>
</dbReference>
<dbReference type="AlphaFoldDB" id="A0A7S3K584"/>
<dbReference type="EMBL" id="HBIJ01022335">
    <property type="protein sequence ID" value="CAE0373758.1"/>
    <property type="molecule type" value="Transcribed_RNA"/>
</dbReference>
<organism evidence="1">
    <name type="scientific">Aureoumbra lagunensis</name>
    <dbReference type="NCBI Taxonomy" id="44058"/>
    <lineage>
        <taxon>Eukaryota</taxon>
        <taxon>Sar</taxon>
        <taxon>Stramenopiles</taxon>
        <taxon>Ochrophyta</taxon>
        <taxon>Pelagophyceae</taxon>
        <taxon>Pelagomonadales</taxon>
        <taxon>Aureoumbra</taxon>
    </lineage>
</organism>